<feature type="compositionally biased region" description="Low complexity" evidence="1">
    <location>
        <begin position="1221"/>
        <end position="1248"/>
    </location>
</feature>
<dbReference type="PANTHER" id="PTHR14633:SF3">
    <property type="entry name" value="LITTLE ELONGATION COMPLEX SUBUNIT 2"/>
    <property type="match status" value="1"/>
</dbReference>
<feature type="region of interest" description="Disordered" evidence="1">
    <location>
        <begin position="192"/>
        <end position="211"/>
    </location>
</feature>
<feature type="compositionally biased region" description="Basic residues" evidence="1">
    <location>
        <begin position="1082"/>
        <end position="1091"/>
    </location>
</feature>
<dbReference type="SUPFAM" id="SSF55811">
    <property type="entry name" value="Nudix"/>
    <property type="match status" value="1"/>
</dbReference>
<reference evidence="3 4" key="1">
    <citation type="journal article" date="2010" name="Cell">
        <title>The genome of Naegleria gruberi illuminates early eukaryotic versatility.</title>
        <authorList>
            <person name="Fritz-Laylin L.K."/>
            <person name="Prochnik S.E."/>
            <person name="Ginger M.L."/>
            <person name="Dacks J.B."/>
            <person name="Carpenter M.L."/>
            <person name="Field M.C."/>
            <person name="Kuo A."/>
            <person name="Paredez A."/>
            <person name="Chapman J."/>
            <person name="Pham J."/>
            <person name="Shu S."/>
            <person name="Neupane R."/>
            <person name="Cipriano M."/>
            <person name="Mancuso J."/>
            <person name="Tu H."/>
            <person name="Salamov A."/>
            <person name="Lindquist E."/>
            <person name="Shapiro H."/>
            <person name="Lucas S."/>
            <person name="Grigoriev I.V."/>
            <person name="Cande W.Z."/>
            <person name="Fulton C."/>
            <person name="Rokhsar D.S."/>
            <person name="Dawson S.C."/>
        </authorList>
    </citation>
    <scope>NUCLEOTIDE SEQUENCE [LARGE SCALE GENOMIC DNA]</scope>
    <source>
        <strain evidence="3 4">NEG-M</strain>
    </source>
</reference>
<feature type="region of interest" description="Disordered" evidence="1">
    <location>
        <begin position="341"/>
        <end position="419"/>
    </location>
</feature>
<gene>
    <name evidence="3" type="ORF">NAEGRDRAFT_59841</name>
</gene>
<dbReference type="GO" id="GO:0045945">
    <property type="term" value="P:positive regulation of transcription by RNA polymerase III"/>
    <property type="evidence" value="ECO:0007669"/>
    <property type="project" value="TreeGrafter"/>
</dbReference>
<dbReference type="Pfam" id="PF10505">
    <property type="entry name" value="NARG2_C"/>
    <property type="match status" value="1"/>
</dbReference>
<dbReference type="KEGG" id="ngr:NAEGRDRAFT_59841"/>
<dbReference type="InterPro" id="IPR015797">
    <property type="entry name" value="NUDIX_hydrolase-like_dom_sf"/>
</dbReference>
<dbReference type="GO" id="GO:0008023">
    <property type="term" value="C:transcription elongation factor complex"/>
    <property type="evidence" value="ECO:0007669"/>
    <property type="project" value="InterPro"/>
</dbReference>
<dbReference type="EMBL" id="GG738922">
    <property type="protein sequence ID" value="EFC37082.1"/>
    <property type="molecule type" value="Genomic_DNA"/>
</dbReference>
<feature type="compositionally biased region" description="Low complexity" evidence="1">
    <location>
        <begin position="1033"/>
        <end position="1042"/>
    </location>
</feature>
<feature type="compositionally biased region" description="Low complexity" evidence="1">
    <location>
        <begin position="1173"/>
        <end position="1214"/>
    </location>
</feature>
<dbReference type="GO" id="GO:0042795">
    <property type="term" value="P:snRNA transcription by RNA polymerase II"/>
    <property type="evidence" value="ECO:0007669"/>
    <property type="project" value="TreeGrafter"/>
</dbReference>
<dbReference type="GO" id="GO:0042796">
    <property type="term" value="P:snRNA transcription by RNA polymerase III"/>
    <property type="evidence" value="ECO:0007669"/>
    <property type="project" value="TreeGrafter"/>
</dbReference>
<feature type="compositionally biased region" description="Basic residues" evidence="1">
    <location>
        <begin position="1043"/>
        <end position="1057"/>
    </location>
</feature>
<proteinExistence type="predicted"/>
<dbReference type="OrthoDB" id="289162at2759"/>
<evidence type="ECO:0000259" key="2">
    <source>
        <dbReference type="Pfam" id="PF10505"/>
    </source>
</evidence>
<feature type="compositionally biased region" description="Low complexity" evidence="1">
    <location>
        <begin position="1092"/>
        <end position="1119"/>
    </location>
</feature>
<dbReference type="RefSeq" id="XP_002669826.1">
    <property type="nucleotide sequence ID" value="XM_002669780.1"/>
</dbReference>
<feature type="compositionally biased region" description="Polar residues" evidence="1">
    <location>
        <begin position="1127"/>
        <end position="1156"/>
    </location>
</feature>
<dbReference type="InParanoid" id="D2W1F8"/>
<dbReference type="Proteomes" id="UP000006671">
    <property type="component" value="Unassembled WGS sequence"/>
</dbReference>
<dbReference type="PANTHER" id="PTHR14633">
    <property type="entry name" value="LITTLE ELONGATION COMPLEX SUBUNIT 2"/>
    <property type="match status" value="1"/>
</dbReference>
<evidence type="ECO:0000256" key="1">
    <source>
        <dbReference type="SAM" id="MobiDB-lite"/>
    </source>
</evidence>
<protein>
    <submittedName>
        <fullName evidence="3">Predicted protein</fullName>
    </submittedName>
</protein>
<dbReference type="GeneID" id="8857108"/>
<feature type="region of interest" description="Disordered" evidence="1">
    <location>
        <begin position="584"/>
        <end position="609"/>
    </location>
</feature>
<sequence>MMSQDEANHRTEDNGEMIINLEEISSEFKLMNEGRRVLSPLPANLEIPSESIRRTINGFNSNSNEEKLENVENYEVDFDYLKSLSDLPNVEPIKRLTRNYSTASSASNSKYLFHWMNYSQEHNYIEDVTPNMESKLLKHFSIEPSLKPDRKQQLERLFEYSKDLLKKKEIVQEQELVHTLITDEERSDITNIKQQERVDFSSQDSDSEEEPENLYMIDDNYEIGGLDSVQDELTPIVSNNQENRIETLSEQTRIIPPLEPTERESVPLKIVTEQNTPNKEVISSQPVFQTIITETKPVEEKDMNQIIEYNPLIPLLARTKPPPAPLVFNLKTQQTIQPIVAEKVEESNSKKRKRKKKEKKKENSAEESNPIIDSYTPAQQPQSQQPNSNSSKSQKNKKEKKQKKKPLQPEKNPLFHLGKVSSLDENDQDIYMKGLKQFKLFQNQNALSKQVSPPSAYFFKLKKVVEEEQAAFRKALFDDAWNNRQTRYFFIDPYISDQVDKMKKKRKFERILPTNATSLENTGALPRHFELWQTLGIAQLQQTKQALGNSFADPILRFSKLIYQTTDKYFQFHRNQILYQAQDEDVASADEDNNEESETQTPSKPVKLPKFPIGTNVYQVNDPSLNPNNLEDQTQELIVPPTENVYNPFEESKKKSTPTANLYHHRILPNVSEDPIILQSILPQCTDIDFVCASSALTAMINTLGPTFSEEWCLPVIAKPKSDESQFTVFIDKPMIKKAWTLRDNNQIYYKYTIKTLALKEPLIHIPCNPLISKAEYNENDSYSQYELLHRDGEPITYNLFTLANLKLLIRTKLDGANMDVKTDRPTAIKLMTKLEYQTEKGLELSTQSELAKWWSVVFMRPASAAVLTRVDVAQNRVCRTEFKRIKDILPSNEDEEEENERYWSNMLTSNLSSLAVLGGSNIGFQPQLSVQMVYGILTEVTKLITLFQKFNLKDYRFLIQKMPNESLVHLLVEYRKSTPDHIPRGLPQKFYYDLHSDYEKHGAITETQIMPYIPLMWKINGQIPYTFPIRPSTTTTSSSASNKKKHNDKKKRKKKMLQSSTSTTSIDSNSSTNGGATSPSKKNRRKRKNKSSSSSLSTTTTTTATSSVNNNSNNNGSSIAMHNHHNNGSVTAADQQQQPHNDSINNSSLPLSTRSNNNGNNTNHAAHHSKGSNHPSNGNNNNNNKSSNNHSSASASSSSNHHTNNNNNNNQKQASKKNKQQSTSRSSSVSSSSSSTSKNNQYNSTTTIVGGTNSKAGSLRGSTAGQQQQNFVDRKKKDLMKYIGFKTEKTCFFDVNDEIGYILHEHISEVKKELTENNGKYEEKDVKVKTLNGGTISMNEENQMSKLIDQVLQSYISNYMVCPSCKSIKTTNPIVVDHDQQQRILQEFKDDNNVDELTEYQEEQLIERLDDFTFFTIQCRDCDHKERIDNANSSDEFIKQILQSRQRNLTKMFKQGSNYQNEENYVEHENVPQPVYGYPYQPEPPVYYYPYYVEVIPGEHNVYAPAAGYYPPMPNYYSYYPSFYPTQPVYSPHYDIAANQESTDIIERDPVVEQNYKSAGVIAYSIHQGKVYFLLGKENRGGKGDVNPNINFEKGLSPYKIAKQMFTWSEFGGKREKADTNSAETAAREFYEETKAAFGNIYDKLSTSEGYYFENGKYNLFITELEYLTSEEIQERSIIDSSVPFTEKICKQNSYKTHYFY</sequence>
<dbReference type="VEuPathDB" id="AmoebaDB:NAEGRDRAFT_59841"/>
<feature type="region of interest" description="Disordered" evidence="1">
    <location>
        <begin position="1031"/>
        <end position="1270"/>
    </location>
</feature>
<feature type="domain" description="Little elongation complex subunit 2 C-terminal" evidence="2">
    <location>
        <begin position="796"/>
        <end position="887"/>
    </location>
</feature>
<evidence type="ECO:0000313" key="4">
    <source>
        <dbReference type="Proteomes" id="UP000006671"/>
    </source>
</evidence>
<feature type="compositionally biased region" description="Polar residues" evidence="1">
    <location>
        <begin position="1249"/>
        <end position="1270"/>
    </location>
</feature>
<dbReference type="InterPro" id="IPR019535">
    <property type="entry name" value="ICE2_C"/>
</dbReference>
<name>D2W1F8_NAEGR</name>
<evidence type="ECO:0000313" key="3">
    <source>
        <dbReference type="EMBL" id="EFC37082.1"/>
    </source>
</evidence>
<feature type="compositionally biased region" description="Basic residues" evidence="1">
    <location>
        <begin position="350"/>
        <end position="359"/>
    </location>
</feature>
<accession>D2W1F8</accession>
<feature type="compositionally biased region" description="Low complexity" evidence="1">
    <location>
        <begin position="1058"/>
        <end position="1081"/>
    </location>
</feature>
<feature type="compositionally biased region" description="Acidic residues" evidence="1">
    <location>
        <begin position="584"/>
        <end position="598"/>
    </location>
</feature>
<feature type="compositionally biased region" description="Low complexity" evidence="1">
    <location>
        <begin position="379"/>
        <end position="393"/>
    </location>
</feature>
<feature type="compositionally biased region" description="Basic residues" evidence="1">
    <location>
        <begin position="394"/>
        <end position="406"/>
    </location>
</feature>
<keyword evidence="4" id="KW-1185">Reference proteome</keyword>
<organism evidence="4">
    <name type="scientific">Naegleria gruberi</name>
    <name type="common">Amoeba</name>
    <dbReference type="NCBI Taxonomy" id="5762"/>
    <lineage>
        <taxon>Eukaryota</taxon>
        <taxon>Discoba</taxon>
        <taxon>Heterolobosea</taxon>
        <taxon>Tetramitia</taxon>
        <taxon>Eutetramitia</taxon>
        <taxon>Vahlkampfiidae</taxon>
        <taxon>Naegleria</taxon>
    </lineage>
</organism>